<dbReference type="EMBL" id="JAIFZO010000002">
    <property type="protein sequence ID" value="MCX4233529.1"/>
    <property type="molecule type" value="Genomic_DNA"/>
</dbReference>
<comment type="subcellular location">
    <subcellularLocation>
        <location evidence="1">Cell membrane</location>
    </subcellularLocation>
</comment>
<keyword evidence="6" id="KW-0051">Antiviral defense</keyword>
<evidence type="ECO:0000256" key="2">
    <source>
        <dbReference type="ARBA" id="ARBA00022475"/>
    </source>
</evidence>
<evidence type="ECO:0000256" key="4">
    <source>
        <dbReference type="ARBA" id="ARBA00022741"/>
    </source>
</evidence>
<reference evidence="10" key="1">
    <citation type="journal article" date="2022" name="bioRxiv">
        <title>Discovery and biosynthetic assessment of Streptomyces ortus sp nov. isolated from a deep-sea sponge.</title>
        <authorList>
            <person name="Williams S.E."/>
        </authorList>
    </citation>
    <scope>NUCLEOTIDE SEQUENCE</scope>
    <source>
        <strain evidence="10">A15ISP2-DRY2</strain>
    </source>
</reference>
<evidence type="ECO:0000256" key="8">
    <source>
        <dbReference type="SAM" id="Phobius"/>
    </source>
</evidence>
<dbReference type="InterPro" id="IPR043760">
    <property type="entry name" value="PycTM_dom"/>
</dbReference>
<evidence type="ECO:0000313" key="11">
    <source>
        <dbReference type="Proteomes" id="UP001165590"/>
    </source>
</evidence>
<keyword evidence="4" id="KW-0547">Nucleotide-binding</keyword>
<dbReference type="RefSeq" id="WP_267026461.1">
    <property type="nucleotide sequence ID" value="NZ_JAIFZO010000002.1"/>
</dbReference>
<dbReference type="Proteomes" id="UP001165590">
    <property type="component" value="Unassembled WGS sequence"/>
</dbReference>
<evidence type="ECO:0000256" key="7">
    <source>
        <dbReference type="ARBA" id="ARBA00023136"/>
    </source>
</evidence>
<gene>
    <name evidence="10" type="ORF">K3769_12195</name>
</gene>
<feature type="transmembrane region" description="Helical" evidence="8">
    <location>
        <begin position="60"/>
        <end position="81"/>
    </location>
</feature>
<keyword evidence="5 8" id="KW-1133">Transmembrane helix</keyword>
<evidence type="ECO:0000259" key="9">
    <source>
        <dbReference type="Pfam" id="PF18967"/>
    </source>
</evidence>
<protein>
    <submittedName>
        <fullName evidence="10">DUF5706 domain-containing protein</fullName>
    </submittedName>
</protein>
<feature type="transmembrane region" description="Helical" evidence="8">
    <location>
        <begin position="34"/>
        <end position="54"/>
    </location>
</feature>
<keyword evidence="11" id="KW-1185">Reference proteome</keyword>
<evidence type="ECO:0000256" key="3">
    <source>
        <dbReference type="ARBA" id="ARBA00022692"/>
    </source>
</evidence>
<dbReference type="Pfam" id="PF18967">
    <property type="entry name" value="PycTM"/>
    <property type="match status" value="1"/>
</dbReference>
<accession>A0ABT3V0J3</accession>
<sequence>MTQEPGNSTDRTSKNLDEALATLMSELFRADAKANTVLALTSLGLAFLATRGGYDAQPPAVLAVGGLGAACLVIATVLLVITVRPVQIDNPELEDWTRWAKLEPAALSEHMRTDLRAKRVAALARLLRDKFRRLQHGINFILSGLLLLISAAVLSLLI</sequence>
<evidence type="ECO:0000256" key="1">
    <source>
        <dbReference type="ARBA" id="ARBA00004236"/>
    </source>
</evidence>
<proteinExistence type="predicted"/>
<evidence type="ECO:0000313" key="10">
    <source>
        <dbReference type="EMBL" id="MCX4233529.1"/>
    </source>
</evidence>
<keyword evidence="7 8" id="KW-0472">Membrane</keyword>
<feature type="transmembrane region" description="Helical" evidence="8">
    <location>
        <begin position="137"/>
        <end position="157"/>
    </location>
</feature>
<organism evidence="10 11">
    <name type="scientific">Streptomyces ortus</name>
    <dbReference type="NCBI Taxonomy" id="2867268"/>
    <lineage>
        <taxon>Bacteria</taxon>
        <taxon>Bacillati</taxon>
        <taxon>Actinomycetota</taxon>
        <taxon>Actinomycetes</taxon>
        <taxon>Kitasatosporales</taxon>
        <taxon>Streptomycetaceae</taxon>
        <taxon>Streptomyces</taxon>
    </lineage>
</organism>
<feature type="domain" description="Pycsar effector protein" evidence="9">
    <location>
        <begin position="16"/>
        <end position="155"/>
    </location>
</feature>
<name>A0ABT3V0J3_9ACTN</name>
<comment type="caution">
    <text evidence="10">The sequence shown here is derived from an EMBL/GenBank/DDBJ whole genome shotgun (WGS) entry which is preliminary data.</text>
</comment>
<evidence type="ECO:0000256" key="6">
    <source>
        <dbReference type="ARBA" id="ARBA00023118"/>
    </source>
</evidence>
<keyword evidence="3 8" id="KW-0812">Transmembrane</keyword>
<evidence type="ECO:0000256" key="5">
    <source>
        <dbReference type="ARBA" id="ARBA00022989"/>
    </source>
</evidence>
<keyword evidence="2" id="KW-1003">Cell membrane</keyword>